<dbReference type="AlphaFoldDB" id="G2SZB1"/>
<evidence type="ECO:0000256" key="3">
    <source>
        <dbReference type="ARBA" id="ARBA00023125"/>
    </source>
</evidence>
<sequence length="120" mass="14079">MNKLDKLIEEFCPDGMEYKELSELFHTRNGYTPSKGNKEFWENGSVPWFRMEDIRENGNILSKAIQYVSEKAVKGKLFPENSIIVATSATVGEFMKLIWMLQIFITIKNFRFTETIRYPI</sequence>
<evidence type="ECO:0000259" key="4">
    <source>
        <dbReference type="Pfam" id="PF01420"/>
    </source>
</evidence>
<feature type="domain" description="Type I restriction modification DNA specificity" evidence="4">
    <location>
        <begin position="13"/>
        <end position="94"/>
    </location>
</feature>
<dbReference type="eggNOG" id="COG0732">
    <property type="taxonomic scope" value="Bacteria"/>
</dbReference>
<dbReference type="BioCyc" id="RHOM585394:G1H02-228-MONOMER"/>
<evidence type="ECO:0000256" key="1">
    <source>
        <dbReference type="ARBA" id="ARBA00010923"/>
    </source>
</evidence>
<dbReference type="SUPFAM" id="SSF116734">
    <property type="entry name" value="DNA methylase specificity domain"/>
    <property type="match status" value="1"/>
</dbReference>
<keyword evidence="2" id="KW-0680">Restriction system</keyword>
<dbReference type="Pfam" id="PF01420">
    <property type="entry name" value="Methylase_S"/>
    <property type="match status" value="1"/>
</dbReference>
<keyword evidence="6" id="KW-1185">Reference proteome</keyword>
<dbReference type="Proteomes" id="UP000008178">
    <property type="component" value="Chromosome"/>
</dbReference>
<dbReference type="InterPro" id="IPR044946">
    <property type="entry name" value="Restrct_endonuc_typeI_TRD_sf"/>
</dbReference>
<comment type="similarity">
    <text evidence="1">Belongs to the type-I restriction system S methylase family.</text>
</comment>
<name>G2SZB1_ROSHA</name>
<dbReference type="OrthoDB" id="9795776at2"/>
<dbReference type="GO" id="GO:0009307">
    <property type="term" value="P:DNA restriction-modification system"/>
    <property type="evidence" value="ECO:0007669"/>
    <property type="project" value="UniProtKB-KW"/>
</dbReference>
<dbReference type="HOGENOM" id="CLU_2047969_0_0_9"/>
<gene>
    <name evidence="5" type="ordered locus">RHOM_01115</name>
</gene>
<evidence type="ECO:0000313" key="5">
    <source>
        <dbReference type="EMBL" id="AEN95350.1"/>
    </source>
</evidence>
<dbReference type="GeneID" id="93722113"/>
<dbReference type="STRING" id="585394.RHOM_01115"/>
<accession>G2SZB1</accession>
<evidence type="ECO:0000313" key="6">
    <source>
        <dbReference type="Proteomes" id="UP000008178"/>
    </source>
</evidence>
<proteinExistence type="inferred from homology"/>
<keyword evidence="3" id="KW-0238">DNA-binding</keyword>
<dbReference type="GO" id="GO:0003677">
    <property type="term" value="F:DNA binding"/>
    <property type="evidence" value="ECO:0007669"/>
    <property type="project" value="UniProtKB-KW"/>
</dbReference>
<dbReference type="Gene3D" id="3.90.220.20">
    <property type="entry name" value="DNA methylase specificity domains"/>
    <property type="match status" value="1"/>
</dbReference>
<dbReference type="KEGG" id="rho:RHOM_01115"/>
<dbReference type="InterPro" id="IPR000055">
    <property type="entry name" value="Restrct_endonuc_typeI_TRD"/>
</dbReference>
<protein>
    <submittedName>
        <fullName evidence="5">Restriction modification system DNA specificity domain-containing protein</fullName>
    </submittedName>
</protein>
<reference evidence="5 6" key="1">
    <citation type="journal article" date="2015" name="Genome Announc.">
        <title>Complete genome sequence of the human gut symbiont Roseburia hominis.</title>
        <authorList>
            <person name="Travis A.J."/>
            <person name="Kelly D."/>
            <person name="Flint H.J."/>
            <person name="Aminov R.I."/>
        </authorList>
    </citation>
    <scope>NUCLEOTIDE SEQUENCE [LARGE SCALE GENOMIC DNA]</scope>
    <source>
        <strain evidence="6">DSM 16839 / JCM 17582 / NCIMB 14029 / A2-183</strain>
    </source>
</reference>
<dbReference type="EMBL" id="CP003040">
    <property type="protein sequence ID" value="AEN95350.1"/>
    <property type="molecule type" value="Genomic_DNA"/>
</dbReference>
<organism evidence="5 6">
    <name type="scientific">Roseburia hominis (strain DSM 16839 / JCM 17582 / NCIMB 14029 / A2-183)</name>
    <dbReference type="NCBI Taxonomy" id="585394"/>
    <lineage>
        <taxon>Bacteria</taxon>
        <taxon>Bacillati</taxon>
        <taxon>Bacillota</taxon>
        <taxon>Clostridia</taxon>
        <taxon>Lachnospirales</taxon>
        <taxon>Lachnospiraceae</taxon>
        <taxon>Roseburia</taxon>
    </lineage>
</organism>
<dbReference type="RefSeq" id="WP_014078444.1">
    <property type="nucleotide sequence ID" value="NC_015977.1"/>
</dbReference>
<dbReference type="REBASE" id="40089">
    <property type="entry name" value="S.Rho183ORF1100P"/>
</dbReference>
<evidence type="ECO:0000256" key="2">
    <source>
        <dbReference type="ARBA" id="ARBA00022747"/>
    </source>
</evidence>